<feature type="compositionally biased region" description="Basic and acidic residues" evidence="1">
    <location>
        <begin position="1"/>
        <end position="19"/>
    </location>
</feature>
<organism evidence="2 3">
    <name type="scientific">Conoideocrella luteorostrata</name>
    <dbReference type="NCBI Taxonomy" id="1105319"/>
    <lineage>
        <taxon>Eukaryota</taxon>
        <taxon>Fungi</taxon>
        <taxon>Dikarya</taxon>
        <taxon>Ascomycota</taxon>
        <taxon>Pezizomycotina</taxon>
        <taxon>Sordariomycetes</taxon>
        <taxon>Hypocreomycetidae</taxon>
        <taxon>Hypocreales</taxon>
        <taxon>Clavicipitaceae</taxon>
        <taxon>Conoideocrella</taxon>
    </lineage>
</organism>
<comment type="caution">
    <text evidence="2">The sequence shown here is derived from an EMBL/GenBank/DDBJ whole genome shotgun (WGS) entry which is preliminary data.</text>
</comment>
<feature type="region of interest" description="Disordered" evidence="1">
    <location>
        <begin position="1"/>
        <end position="25"/>
    </location>
</feature>
<feature type="compositionally biased region" description="Polar residues" evidence="1">
    <location>
        <begin position="144"/>
        <end position="157"/>
    </location>
</feature>
<evidence type="ECO:0000313" key="2">
    <source>
        <dbReference type="EMBL" id="KAK2609311.1"/>
    </source>
</evidence>
<dbReference type="Proteomes" id="UP001251528">
    <property type="component" value="Unassembled WGS sequence"/>
</dbReference>
<feature type="region of interest" description="Disordered" evidence="1">
    <location>
        <begin position="91"/>
        <end position="157"/>
    </location>
</feature>
<sequence>MVSDPKRLAKKPVEPDHISRQCSGQSPMCHRIQIVGGKSDPTISLQERGQVSCAHYAQPTTLSTTTQGALTPPTNNVSSTEWFAHTSTAIGRDSTVGSSGSAAITTRTMPTGSSASGAKTSSPSTGVQPPAEGVTGTTTGTTGNSMPTGDVTSGSTANKPDAAATLITTIIVTHTITTLATMPCTTK</sequence>
<gene>
    <name evidence="2" type="ORF">QQS21_002092</name>
</gene>
<proteinExistence type="predicted"/>
<feature type="compositionally biased region" description="Polar residues" evidence="1">
    <location>
        <begin position="91"/>
        <end position="109"/>
    </location>
</feature>
<evidence type="ECO:0000256" key="1">
    <source>
        <dbReference type="SAM" id="MobiDB-lite"/>
    </source>
</evidence>
<protein>
    <submittedName>
        <fullName evidence="2">Uncharacterized protein</fullName>
    </submittedName>
</protein>
<feature type="compositionally biased region" description="Low complexity" evidence="1">
    <location>
        <begin position="110"/>
        <end position="126"/>
    </location>
</feature>
<keyword evidence="3" id="KW-1185">Reference proteome</keyword>
<reference evidence="2" key="1">
    <citation type="submission" date="2023-06" db="EMBL/GenBank/DDBJ databases">
        <title>Conoideocrella luteorostrata (Hypocreales: Clavicipitaceae), a potential biocontrol fungus for elongate hemlock scale in United States Christmas tree production areas.</title>
        <authorList>
            <person name="Barrett H."/>
            <person name="Lovett B."/>
            <person name="Macias A.M."/>
            <person name="Stajich J.E."/>
            <person name="Kasson M.T."/>
        </authorList>
    </citation>
    <scope>NUCLEOTIDE SEQUENCE</scope>
    <source>
        <strain evidence="2">ARSEF 14590</strain>
    </source>
</reference>
<dbReference type="EMBL" id="JASWJB010000024">
    <property type="protein sequence ID" value="KAK2609311.1"/>
    <property type="molecule type" value="Genomic_DNA"/>
</dbReference>
<evidence type="ECO:0000313" key="3">
    <source>
        <dbReference type="Proteomes" id="UP001251528"/>
    </source>
</evidence>
<dbReference type="AlphaFoldDB" id="A0AAJ0CVP5"/>
<accession>A0AAJ0CVP5</accession>
<name>A0AAJ0CVP5_9HYPO</name>